<gene>
    <name evidence="2" type="ORF">AVDCRST_MAG22-1576</name>
</gene>
<name>A0A6J4PB99_9ACTN</name>
<evidence type="ECO:0000256" key="1">
    <source>
        <dbReference type="SAM" id="MobiDB-lite"/>
    </source>
</evidence>
<dbReference type="SUPFAM" id="SSF143011">
    <property type="entry name" value="RelE-like"/>
    <property type="match status" value="1"/>
</dbReference>
<evidence type="ECO:0000313" key="2">
    <source>
        <dbReference type="EMBL" id="CAA9406131.1"/>
    </source>
</evidence>
<proteinExistence type="predicted"/>
<protein>
    <submittedName>
        <fullName evidence="2">Uncharacterized protein</fullName>
    </submittedName>
</protein>
<organism evidence="2">
    <name type="scientific">uncultured Rubrobacteraceae bacterium</name>
    <dbReference type="NCBI Taxonomy" id="349277"/>
    <lineage>
        <taxon>Bacteria</taxon>
        <taxon>Bacillati</taxon>
        <taxon>Actinomycetota</taxon>
        <taxon>Rubrobacteria</taxon>
        <taxon>Rubrobacterales</taxon>
        <taxon>Rubrobacteraceae</taxon>
        <taxon>environmental samples</taxon>
    </lineage>
</organism>
<sequence length="60" mass="6867">MSYRIVVGRSAERSLRGRIPPDRAEQFRGARNDLAGDPRPRQSLSLQGRSGRRLRVGDYR</sequence>
<dbReference type="InterPro" id="IPR035093">
    <property type="entry name" value="RelE/ParE_toxin_dom_sf"/>
</dbReference>
<dbReference type="EMBL" id="CADCUV010000063">
    <property type="protein sequence ID" value="CAA9406131.1"/>
    <property type="molecule type" value="Genomic_DNA"/>
</dbReference>
<dbReference type="Gene3D" id="3.30.2310.20">
    <property type="entry name" value="RelE-like"/>
    <property type="match status" value="1"/>
</dbReference>
<accession>A0A6J4PB99</accession>
<reference evidence="2" key="1">
    <citation type="submission" date="2020-02" db="EMBL/GenBank/DDBJ databases">
        <authorList>
            <person name="Meier V. D."/>
        </authorList>
    </citation>
    <scope>NUCLEOTIDE SEQUENCE</scope>
    <source>
        <strain evidence="2">AVDCRST_MAG22</strain>
    </source>
</reference>
<feature type="region of interest" description="Disordered" evidence="1">
    <location>
        <begin position="16"/>
        <end position="60"/>
    </location>
</feature>
<feature type="compositionally biased region" description="Basic and acidic residues" evidence="1">
    <location>
        <begin position="16"/>
        <end position="40"/>
    </location>
</feature>
<dbReference type="AlphaFoldDB" id="A0A6J4PB99"/>